<gene>
    <name evidence="2" type="ORF">H9Q13_04785</name>
</gene>
<name>A0ABR7XDU5_9BACT</name>
<keyword evidence="1" id="KW-1133">Transmembrane helix</keyword>
<evidence type="ECO:0000313" key="3">
    <source>
        <dbReference type="Proteomes" id="UP000625551"/>
    </source>
</evidence>
<keyword evidence="1" id="KW-0472">Membrane</keyword>
<keyword evidence="3" id="KW-1185">Reference proteome</keyword>
<organism evidence="2 3">
    <name type="scientific">Pontibacter aquaedesilientis</name>
    <dbReference type="NCBI Taxonomy" id="2766980"/>
    <lineage>
        <taxon>Bacteria</taxon>
        <taxon>Pseudomonadati</taxon>
        <taxon>Bacteroidota</taxon>
        <taxon>Cytophagia</taxon>
        <taxon>Cytophagales</taxon>
        <taxon>Hymenobacteraceae</taxon>
        <taxon>Pontibacter</taxon>
    </lineage>
</organism>
<dbReference type="RefSeq" id="WP_191182572.1">
    <property type="nucleotide sequence ID" value="NZ_JACXAJ010000001.1"/>
</dbReference>
<keyword evidence="1" id="KW-0812">Transmembrane</keyword>
<comment type="caution">
    <text evidence="2">The sequence shown here is derived from an EMBL/GenBank/DDBJ whole genome shotgun (WGS) entry which is preliminary data.</text>
</comment>
<dbReference type="EMBL" id="JACXAJ010000001">
    <property type="protein sequence ID" value="MBD1396471.1"/>
    <property type="molecule type" value="Genomic_DNA"/>
</dbReference>
<feature type="transmembrane region" description="Helical" evidence="1">
    <location>
        <begin position="113"/>
        <end position="137"/>
    </location>
</feature>
<feature type="transmembrane region" description="Helical" evidence="1">
    <location>
        <begin position="174"/>
        <end position="194"/>
    </location>
</feature>
<evidence type="ECO:0000313" key="2">
    <source>
        <dbReference type="EMBL" id="MBD1396471.1"/>
    </source>
</evidence>
<dbReference type="Proteomes" id="UP000625551">
    <property type="component" value="Unassembled WGS sequence"/>
</dbReference>
<proteinExistence type="predicted"/>
<reference evidence="2 3" key="1">
    <citation type="submission" date="2020-09" db="EMBL/GenBank/DDBJ databases">
        <title>Genome sequencing and assembly of Pontibacter sp.</title>
        <authorList>
            <person name="Chhetri G."/>
        </authorList>
    </citation>
    <scope>NUCLEOTIDE SEQUENCE [LARGE SCALE GENOMIC DNA]</scope>
    <source>
        <strain evidence="2 3">JH31</strain>
    </source>
</reference>
<accession>A0ABR7XDU5</accession>
<protein>
    <submittedName>
        <fullName evidence="2">Uncharacterized protein</fullName>
    </submittedName>
</protein>
<sequence>MPKYCTILLLVLVHYHVLAQDRIIKISGEELRARVLEIGLSDIQYRHPDSLQGVIRRIPKTEVFMVQFENGTKEVFESHLPSIQVYDQRSLKPDYLYNLGKEDALKYYSGNGAMWGSAASSMVMFPLGLAGSVAIAATPPKVDARWVSDVNLIGNPDYEKGYREQAHRRKKGKALAGVGIGVGIQLSLIMLLVASAY</sequence>
<evidence type="ECO:0000256" key="1">
    <source>
        <dbReference type="SAM" id="Phobius"/>
    </source>
</evidence>